<organism evidence="2 4">
    <name type="scientific">Candidatus Colimorpha enterica</name>
    <dbReference type="NCBI Taxonomy" id="3083063"/>
    <lineage>
        <taxon>Bacteria</taxon>
        <taxon>Pseudomonadati</taxon>
        <taxon>Bacteroidota</taxon>
        <taxon>Bacteroidia</taxon>
        <taxon>Bacteroidales</taxon>
        <taxon>Candidatus Colimorpha</taxon>
    </lineage>
</organism>
<evidence type="ECO:0000313" key="3">
    <source>
        <dbReference type="EMBL" id="MCI5755640.1"/>
    </source>
</evidence>
<dbReference type="InterPro" id="IPR016181">
    <property type="entry name" value="Acyl_CoA_acyltransferase"/>
</dbReference>
<proteinExistence type="predicted"/>
<dbReference type="Proteomes" id="UP001139365">
    <property type="component" value="Unassembled WGS sequence"/>
</dbReference>
<dbReference type="SUPFAM" id="SSF55729">
    <property type="entry name" value="Acyl-CoA N-acyltransferases (Nat)"/>
    <property type="match status" value="1"/>
</dbReference>
<accession>R6TXN2</accession>
<dbReference type="Pfam" id="PF00583">
    <property type="entry name" value="Acetyltransf_1"/>
    <property type="match status" value="1"/>
</dbReference>
<dbReference type="Gene3D" id="3.40.630.30">
    <property type="match status" value="1"/>
</dbReference>
<dbReference type="GO" id="GO:0016747">
    <property type="term" value="F:acyltransferase activity, transferring groups other than amino-acyl groups"/>
    <property type="evidence" value="ECO:0007669"/>
    <property type="project" value="InterPro"/>
</dbReference>
<dbReference type="Proteomes" id="UP000017938">
    <property type="component" value="Unassembled WGS sequence"/>
</dbReference>
<dbReference type="EMBL" id="JALEMU010000077">
    <property type="protein sequence ID" value="MCI5755640.1"/>
    <property type="molecule type" value="Genomic_DNA"/>
</dbReference>
<dbReference type="PANTHER" id="PTHR42791">
    <property type="entry name" value="GNAT FAMILY ACETYLTRANSFERASE"/>
    <property type="match status" value="1"/>
</dbReference>
<dbReference type="STRING" id="1263015.BN580_00226"/>
<name>R6TXN2_9BACT</name>
<sequence length="218" mass="25472">MTTDRLYPVTKKDFPGLEKLLTECFRDDPLYRTLIPDPVMREKILPVLFRCDLEEFRHSCEIYADSPELNGLILVSDEDEPYNAVRYWFDEVLAELKTDGYLLMEDPSLMLIRNFSKGREYLSSEWTDELNCDKRIHIIYLAVKPSMRHHGITDRLLGAVTEYADAHGLMLSLETHNPANVDMYRHFGYGVYRVIERIPGLCQYCMVRYPDNSHGVPQ</sequence>
<evidence type="ECO:0000313" key="4">
    <source>
        <dbReference type="Proteomes" id="UP000017938"/>
    </source>
</evidence>
<evidence type="ECO:0000259" key="1">
    <source>
        <dbReference type="PROSITE" id="PS51186"/>
    </source>
</evidence>
<keyword evidence="3" id="KW-0808">Transferase</keyword>
<dbReference type="CDD" id="cd04301">
    <property type="entry name" value="NAT_SF"/>
    <property type="match status" value="1"/>
</dbReference>
<evidence type="ECO:0000313" key="2">
    <source>
        <dbReference type="EMBL" id="CDC76935.1"/>
    </source>
</evidence>
<dbReference type="PANTHER" id="PTHR42791:SF1">
    <property type="entry name" value="N-ACETYLTRANSFERASE DOMAIN-CONTAINING PROTEIN"/>
    <property type="match status" value="1"/>
</dbReference>
<dbReference type="InterPro" id="IPR000182">
    <property type="entry name" value="GNAT_dom"/>
</dbReference>
<dbReference type="EC" id="2.3.1.-" evidence="3"/>
<comment type="caution">
    <text evidence="2">The sequence shown here is derived from an EMBL/GenBank/DDBJ whole genome shotgun (WGS) entry which is preliminary data.</text>
</comment>
<feature type="domain" description="N-acetyltransferase" evidence="1">
    <location>
        <begin position="4"/>
        <end position="211"/>
    </location>
</feature>
<keyword evidence="3" id="KW-0012">Acyltransferase</keyword>
<dbReference type="AlphaFoldDB" id="R6TXN2"/>
<dbReference type="EMBL" id="CBFW010000409">
    <property type="protein sequence ID" value="CDC76935.1"/>
    <property type="molecule type" value="Genomic_DNA"/>
</dbReference>
<dbReference type="InterPro" id="IPR052523">
    <property type="entry name" value="Trichothecene_AcTrans"/>
</dbReference>
<protein>
    <submittedName>
        <fullName evidence="3">GNAT family N-acetyltransferase</fullName>
        <ecNumber evidence="3">2.3.1.-</ecNumber>
    </submittedName>
</protein>
<reference evidence="2" key="1">
    <citation type="submission" date="2012-11" db="EMBL/GenBank/DDBJ databases">
        <title>Dependencies among metagenomic species, viruses, plasmids and units of genetic variation.</title>
        <authorList>
            <person name="Nielsen H.B."/>
            <person name="Almeida M."/>
            <person name="Juncker A.S."/>
            <person name="Rasmussen S."/>
            <person name="Li J."/>
            <person name="Sunagawa S."/>
            <person name="Plichta D."/>
            <person name="Gautier L."/>
            <person name="Le Chatelier E."/>
            <person name="Peletier E."/>
            <person name="Bonde I."/>
            <person name="Nielsen T."/>
            <person name="Manichanh C."/>
            <person name="Arumugam M."/>
            <person name="Batto J."/>
            <person name="Santos M.B.Q.D."/>
            <person name="Blom N."/>
            <person name="Borruel N."/>
            <person name="Burgdorf K.S."/>
            <person name="Boumezbeur F."/>
            <person name="Casellas F."/>
            <person name="Dore J."/>
            <person name="Guarner F."/>
            <person name="Hansen T."/>
            <person name="Hildebrand F."/>
            <person name="Kaas R.S."/>
            <person name="Kennedy S."/>
            <person name="Kristiansen K."/>
            <person name="Kultima J.R."/>
            <person name="Leonard P."/>
            <person name="Levenez F."/>
            <person name="Lund O."/>
            <person name="Moumen B."/>
            <person name="Le Paslier D."/>
            <person name="Pons N."/>
            <person name="Pedersen O."/>
            <person name="Prifti E."/>
            <person name="Qin J."/>
            <person name="Raes J."/>
            <person name="Tap J."/>
            <person name="Tims S."/>
            <person name="Ussery D.W."/>
            <person name="Yamada T."/>
            <person name="MetaHit consortium"/>
            <person name="Renault P."/>
            <person name="Sicheritz-Ponten T."/>
            <person name="Bork P."/>
            <person name="Wang J."/>
            <person name="Brunak S."/>
            <person name="Ehrlich S.D."/>
        </authorList>
    </citation>
    <scope>NUCLEOTIDE SEQUENCE [LARGE SCALE GENOMIC DNA]</scope>
</reference>
<gene>
    <name evidence="2" type="ORF">BN580_00226</name>
    <name evidence="3" type="ORF">MR241_05035</name>
</gene>
<dbReference type="PROSITE" id="PS51186">
    <property type="entry name" value="GNAT"/>
    <property type="match status" value="1"/>
</dbReference>
<evidence type="ECO:0000313" key="5">
    <source>
        <dbReference type="Proteomes" id="UP001139365"/>
    </source>
</evidence>
<reference evidence="3 5" key="2">
    <citation type="submission" date="2022-03" db="EMBL/GenBank/DDBJ databases">
        <title>Metagenome-assembled genomes from swine fecal metagenomes.</title>
        <authorList>
            <person name="Holman D.B."/>
            <person name="Kommadath A."/>
        </authorList>
    </citation>
    <scope>NUCLEOTIDE SEQUENCE [LARGE SCALE GENOMIC DNA]</scope>
    <source>
        <strain evidence="3">SUG147</strain>
    </source>
</reference>